<accession>U9UNK3</accession>
<dbReference type="Pfam" id="PF13358">
    <property type="entry name" value="DDE_3"/>
    <property type="match status" value="1"/>
</dbReference>
<feature type="domain" description="Tc1-like transposase DDE" evidence="1">
    <location>
        <begin position="41"/>
        <end position="141"/>
    </location>
</feature>
<proteinExistence type="predicted"/>
<name>U9UNK3_RHIID</name>
<dbReference type="PANTHER" id="PTHR46564:SF1">
    <property type="entry name" value="TRANSPOSASE"/>
    <property type="match status" value="1"/>
</dbReference>
<dbReference type="eggNOG" id="ENOG502SYAF">
    <property type="taxonomic scope" value="Eukaryota"/>
</dbReference>
<dbReference type="GO" id="GO:0003676">
    <property type="term" value="F:nucleic acid binding"/>
    <property type="evidence" value="ECO:0007669"/>
    <property type="project" value="InterPro"/>
</dbReference>
<organism evidence="2">
    <name type="scientific">Rhizophagus irregularis (strain DAOM 181602 / DAOM 197198 / MUCL 43194)</name>
    <name type="common">Arbuscular mycorrhizal fungus</name>
    <name type="synonym">Glomus intraradices</name>
    <dbReference type="NCBI Taxonomy" id="747089"/>
    <lineage>
        <taxon>Eukaryota</taxon>
        <taxon>Fungi</taxon>
        <taxon>Fungi incertae sedis</taxon>
        <taxon>Mucoromycota</taxon>
        <taxon>Glomeromycotina</taxon>
        <taxon>Glomeromycetes</taxon>
        <taxon>Glomerales</taxon>
        <taxon>Glomeraceae</taxon>
        <taxon>Rhizophagus</taxon>
    </lineage>
</organism>
<dbReference type="EMBL" id="KI275984">
    <property type="protein sequence ID" value="ESA21979.1"/>
    <property type="molecule type" value="Genomic_DNA"/>
</dbReference>
<dbReference type="InterPro" id="IPR036397">
    <property type="entry name" value="RNaseH_sf"/>
</dbReference>
<dbReference type="PANTHER" id="PTHR46564">
    <property type="entry name" value="TRANSPOSASE"/>
    <property type="match status" value="1"/>
</dbReference>
<dbReference type="VEuPathDB" id="FungiDB:RhiirFUN_000002"/>
<dbReference type="HOGENOM" id="CLU_056788_11_2_1"/>
<gene>
    <name evidence="2" type="ORF">GLOINDRAFT_16913</name>
</gene>
<reference evidence="2" key="1">
    <citation type="submission" date="2013-07" db="EMBL/GenBank/DDBJ databases">
        <title>The genome of an arbuscular mycorrhizal fungus provides insights into the evolution of the oldest plant symbiosis.</title>
        <authorList>
            <consortium name="DOE Joint Genome Institute"/>
            <person name="Tisserant E."/>
            <person name="Malbreil M."/>
            <person name="Kuo A."/>
            <person name="Kohler A."/>
            <person name="Symeonidi A."/>
            <person name="Balestrini R."/>
            <person name="Charron P."/>
            <person name="Duensing N."/>
            <person name="Frei-dit-Frey N."/>
            <person name="Gianinazzi-Pearson V."/>
            <person name="Gilbert B."/>
            <person name="Handa Y."/>
            <person name="Hijri M."/>
            <person name="Kaul R."/>
            <person name="Kawaguchi M."/>
            <person name="Krajinski F."/>
            <person name="Lammers P."/>
            <person name="Lapierre D."/>
            <person name="Masclaux F.G."/>
            <person name="Murat C."/>
            <person name="Morin E."/>
            <person name="Ndikumana S."/>
            <person name="Pagni M."/>
            <person name="Petitpierre D."/>
            <person name="Requena N."/>
            <person name="Rosikiewicz P."/>
            <person name="Riley R."/>
            <person name="Saito K."/>
            <person name="San Clemente H."/>
            <person name="Shapiro H."/>
            <person name="van Tuinen D."/>
            <person name="Becard G."/>
            <person name="Bonfante P."/>
            <person name="Paszkowski U."/>
            <person name="Shachar-Hill Y."/>
            <person name="Young J.P."/>
            <person name="Sanders I.R."/>
            <person name="Henrissat B."/>
            <person name="Rensing S.A."/>
            <person name="Grigoriev I.V."/>
            <person name="Corradi N."/>
            <person name="Roux C."/>
            <person name="Martin F."/>
        </authorList>
    </citation>
    <scope>NUCLEOTIDE SEQUENCE</scope>
    <source>
        <strain evidence="2">DAOM 197198</strain>
    </source>
</reference>
<dbReference type="Gene3D" id="3.30.420.10">
    <property type="entry name" value="Ribonuclease H-like superfamily/Ribonuclease H"/>
    <property type="match status" value="1"/>
</dbReference>
<protein>
    <recommendedName>
        <fullName evidence="1">Tc1-like transposase DDE domain-containing protein</fullName>
    </recommendedName>
</protein>
<dbReference type="AlphaFoldDB" id="U9UNK3"/>
<sequence length="150" mass="17655">MVKEHPNMYLDEMVVEMARRIGKDVSITTIWCSWNYTAKDERTTCRQYGYPPRNKRAVKKVVYIRGTQYTLLSAMSLDNIITLDIMQGSCNKERFFKFILAKVLPNMNLFPRINIVLAMDNAQIHHSELLVNFTESVGYKIYFFHRTHPI</sequence>
<dbReference type="InterPro" id="IPR038717">
    <property type="entry name" value="Tc1-like_DDE_dom"/>
</dbReference>
<evidence type="ECO:0000313" key="2">
    <source>
        <dbReference type="EMBL" id="ESA21979.1"/>
    </source>
</evidence>
<evidence type="ECO:0000259" key="1">
    <source>
        <dbReference type="Pfam" id="PF13358"/>
    </source>
</evidence>